<accession>A0ABQ1HXY8</accession>
<comment type="similarity">
    <text evidence="1 4">Belongs to the 5-formyltetrahydrofolate cyclo-ligase family.</text>
</comment>
<dbReference type="InterPro" id="IPR037171">
    <property type="entry name" value="NagB/RpiA_transferase-like"/>
</dbReference>
<protein>
    <recommendedName>
        <fullName evidence="4">5-formyltetrahydrofolate cyclo-ligase</fullName>
        <ecNumber evidence="4">6.3.3.2</ecNumber>
    </recommendedName>
</protein>
<dbReference type="EMBL" id="BMDY01000003">
    <property type="protein sequence ID" value="GGA97378.1"/>
    <property type="molecule type" value="Genomic_DNA"/>
</dbReference>
<comment type="caution">
    <text evidence="5">The sequence shown here is derived from an EMBL/GenBank/DDBJ whole genome shotgun (WGS) entry which is preliminary data.</text>
</comment>
<name>A0ABQ1HXY8_9ALTE</name>
<keyword evidence="4" id="KW-0479">Metal-binding</keyword>
<reference evidence="6" key="1">
    <citation type="journal article" date="2019" name="Int. J. Syst. Evol. Microbiol.">
        <title>The Global Catalogue of Microorganisms (GCM) 10K type strain sequencing project: providing services to taxonomists for standard genome sequencing and annotation.</title>
        <authorList>
            <consortium name="The Broad Institute Genomics Platform"/>
            <consortium name="The Broad Institute Genome Sequencing Center for Infectious Disease"/>
            <person name="Wu L."/>
            <person name="Ma J."/>
        </authorList>
    </citation>
    <scope>NUCLEOTIDE SEQUENCE [LARGE SCALE GENOMIC DNA]</scope>
    <source>
        <strain evidence="6">CGMCC 1.10131</strain>
    </source>
</reference>
<dbReference type="EC" id="6.3.3.2" evidence="4"/>
<dbReference type="PIRSF" id="PIRSF006806">
    <property type="entry name" value="FTHF_cligase"/>
    <property type="match status" value="1"/>
</dbReference>
<dbReference type="InterPro" id="IPR002698">
    <property type="entry name" value="FTHF_cligase"/>
</dbReference>
<evidence type="ECO:0000313" key="5">
    <source>
        <dbReference type="EMBL" id="GGA97378.1"/>
    </source>
</evidence>
<evidence type="ECO:0000256" key="2">
    <source>
        <dbReference type="ARBA" id="ARBA00022741"/>
    </source>
</evidence>
<comment type="cofactor">
    <cofactor evidence="4">
        <name>Mg(2+)</name>
        <dbReference type="ChEBI" id="CHEBI:18420"/>
    </cofactor>
</comment>
<gene>
    <name evidence="5" type="ORF">GCM10007414_07950</name>
</gene>
<keyword evidence="3 4" id="KW-0067">ATP-binding</keyword>
<proteinExistence type="inferred from homology"/>
<keyword evidence="4" id="KW-0460">Magnesium</keyword>
<dbReference type="Pfam" id="PF01812">
    <property type="entry name" value="5-FTHF_cyc-lig"/>
    <property type="match status" value="1"/>
</dbReference>
<organism evidence="5 6">
    <name type="scientific">Agarivorans gilvus</name>
    <dbReference type="NCBI Taxonomy" id="680279"/>
    <lineage>
        <taxon>Bacteria</taxon>
        <taxon>Pseudomonadati</taxon>
        <taxon>Pseudomonadota</taxon>
        <taxon>Gammaproteobacteria</taxon>
        <taxon>Alteromonadales</taxon>
        <taxon>Alteromonadaceae</taxon>
        <taxon>Agarivorans</taxon>
    </lineage>
</organism>
<dbReference type="RefSeq" id="WP_055732711.1">
    <property type="nucleotide sequence ID" value="NZ_BMDY01000003.1"/>
</dbReference>
<dbReference type="NCBIfam" id="TIGR02727">
    <property type="entry name" value="MTHFS_bact"/>
    <property type="match status" value="1"/>
</dbReference>
<evidence type="ECO:0000256" key="1">
    <source>
        <dbReference type="ARBA" id="ARBA00010638"/>
    </source>
</evidence>
<dbReference type="InterPro" id="IPR024185">
    <property type="entry name" value="FTHF_cligase-like_sf"/>
</dbReference>
<evidence type="ECO:0000256" key="4">
    <source>
        <dbReference type="RuleBase" id="RU361279"/>
    </source>
</evidence>
<dbReference type="Proteomes" id="UP000651977">
    <property type="component" value="Unassembled WGS sequence"/>
</dbReference>
<sequence length="194" mass="22331">MNSPDLRQQLRKQVRQQRCALSPTQQSEASQAVLAYLQSHPQLDNMQAIALYLAFDGELDLQPLIEWLWLQNKQVYVPLVDLMEMGEMHFHRYRPNSPMQSNRFGISEPVFKRNEVIDCQQLDLVLAPLVAFDSQGNRLGMGGGYYDRLLAKIDGERPLVIGLAHDCQQINEVPIQAWDKPLKQIITPSKCWSW</sequence>
<evidence type="ECO:0000256" key="3">
    <source>
        <dbReference type="ARBA" id="ARBA00022840"/>
    </source>
</evidence>
<evidence type="ECO:0000313" key="6">
    <source>
        <dbReference type="Proteomes" id="UP000651977"/>
    </source>
</evidence>
<dbReference type="PANTHER" id="PTHR23407:SF1">
    <property type="entry name" value="5-FORMYLTETRAHYDROFOLATE CYCLO-LIGASE"/>
    <property type="match status" value="1"/>
</dbReference>
<keyword evidence="6" id="KW-1185">Reference proteome</keyword>
<comment type="catalytic activity">
    <reaction evidence="4">
        <text>(6S)-5-formyl-5,6,7,8-tetrahydrofolate + ATP = (6R)-5,10-methenyltetrahydrofolate + ADP + phosphate</text>
        <dbReference type="Rhea" id="RHEA:10488"/>
        <dbReference type="ChEBI" id="CHEBI:30616"/>
        <dbReference type="ChEBI" id="CHEBI:43474"/>
        <dbReference type="ChEBI" id="CHEBI:57455"/>
        <dbReference type="ChEBI" id="CHEBI:57457"/>
        <dbReference type="ChEBI" id="CHEBI:456216"/>
        <dbReference type="EC" id="6.3.3.2"/>
    </reaction>
</comment>
<dbReference type="Gene3D" id="3.40.50.10420">
    <property type="entry name" value="NagB/RpiA/CoA transferase-like"/>
    <property type="match status" value="1"/>
</dbReference>
<dbReference type="SUPFAM" id="SSF100950">
    <property type="entry name" value="NagB/RpiA/CoA transferase-like"/>
    <property type="match status" value="1"/>
</dbReference>
<dbReference type="PANTHER" id="PTHR23407">
    <property type="entry name" value="ATPASE INHIBITOR/5-FORMYLTETRAHYDROFOLATE CYCLO-LIGASE"/>
    <property type="match status" value="1"/>
</dbReference>
<keyword evidence="2 4" id="KW-0547">Nucleotide-binding</keyword>